<dbReference type="EMBL" id="CP006644">
    <property type="protein sequence ID" value="AHE54995.1"/>
    <property type="molecule type" value="Genomic_DNA"/>
</dbReference>
<feature type="transmembrane region" description="Helical" evidence="2">
    <location>
        <begin position="259"/>
        <end position="286"/>
    </location>
</feature>
<feature type="transmembrane region" description="Helical" evidence="2">
    <location>
        <begin position="438"/>
        <end position="457"/>
    </location>
</feature>
<protein>
    <submittedName>
        <fullName evidence="3">Uncharacterized protein</fullName>
    </submittedName>
</protein>
<feature type="transmembrane region" description="Helical" evidence="2">
    <location>
        <begin position="182"/>
        <end position="201"/>
    </location>
</feature>
<sequence>MPVERPIAAGGRSRYRAPMRTRSTVLGAETRQLLRLAWPVVLTSLNWTILHVTDIIVVGAVSTHEAAALGASRTLTYISIVSGLAWMSGVLVFASRSDGARDLPATGDALRGGIAMGLGLGIAAMTVLLLAAESLLLLIGVEPALVPDAARVVRVMAIAYPGQFILVAASYFLEGVSRPRRVMVVNLAMLPANAVAAWALAGGHLGMPALGAVGAGIATSAASFGGGIFMLLACWTLPDADARGVRDRGRAALARGRALVPRLIGFGLVPAIASALELAGFSFLIALSTRLGEVSAHAFQIVFSLHNVTFALALGLGSAAGVRVGNAVGEGQPQAAAPRALIAAAMTFAGTALLAILLGFAATPVVMLFPGTDAVHLLAAALLAIWAPFILFDGVQVVFVYALRSFGDQVASGVNSILAFFVITGGLGWLLVDRGLGAPALVWASGGGMMVAALLQGGRFWWVAGRRAASANN</sequence>
<gene>
    <name evidence="3" type="ORF">NX02_16580</name>
</gene>
<accession>W0AH98</accession>
<keyword evidence="2" id="KW-1133">Transmembrane helix</keyword>
<feature type="transmembrane region" description="Helical" evidence="2">
    <location>
        <begin position="410"/>
        <end position="432"/>
    </location>
</feature>
<feature type="transmembrane region" description="Helical" evidence="2">
    <location>
        <begin position="74"/>
        <end position="94"/>
    </location>
</feature>
<dbReference type="Pfam" id="PF01554">
    <property type="entry name" value="MatE"/>
    <property type="match status" value="2"/>
</dbReference>
<feature type="transmembrane region" description="Helical" evidence="2">
    <location>
        <begin position="298"/>
        <end position="319"/>
    </location>
</feature>
<dbReference type="GO" id="GO:0015297">
    <property type="term" value="F:antiporter activity"/>
    <property type="evidence" value="ECO:0007669"/>
    <property type="project" value="InterPro"/>
</dbReference>
<feature type="transmembrane region" description="Helical" evidence="2">
    <location>
        <begin position="213"/>
        <end position="238"/>
    </location>
</feature>
<dbReference type="STRING" id="1123269.NX02_16580"/>
<keyword evidence="2" id="KW-0812">Transmembrane</keyword>
<proteinExistence type="predicted"/>
<evidence type="ECO:0000256" key="1">
    <source>
        <dbReference type="ARBA" id="ARBA00022448"/>
    </source>
</evidence>
<dbReference type="PANTHER" id="PTHR43298">
    <property type="entry name" value="MULTIDRUG RESISTANCE PROTEIN NORM-RELATED"/>
    <property type="match status" value="1"/>
</dbReference>
<feature type="transmembrane region" description="Helical" evidence="2">
    <location>
        <begin position="340"/>
        <end position="362"/>
    </location>
</feature>
<dbReference type="Proteomes" id="UP000018851">
    <property type="component" value="Chromosome"/>
</dbReference>
<dbReference type="GO" id="GO:0042910">
    <property type="term" value="F:xenobiotic transmembrane transporter activity"/>
    <property type="evidence" value="ECO:0007669"/>
    <property type="project" value="InterPro"/>
</dbReference>
<dbReference type="PATRIC" id="fig|1123269.5.peg.3247"/>
<feature type="transmembrane region" description="Helical" evidence="2">
    <location>
        <begin position="115"/>
        <end position="140"/>
    </location>
</feature>
<reference evidence="3 4" key="1">
    <citation type="submission" date="2013-07" db="EMBL/GenBank/DDBJ databases">
        <title>Completed genome of Sphingomonas sanxanigenens NX02.</title>
        <authorList>
            <person name="Ma T."/>
            <person name="Huang H."/>
            <person name="Wu M."/>
            <person name="Li X."/>
            <person name="Li G."/>
        </authorList>
    </citation>
    <scope>NUCLEOTIDE SEQUENCE [LARGE SCALE GENOMIC DNA]</scope>
    <source>
        <strain evidence="3 4">NX02</strain>
    </source>
</reference>
<evidence type="ECO:0000313" key="3">
    <source>
        <dbReference type="EMBL" id="AHE54995.1"/>
    </source>
</evidence>
<dbReference type="HOGENOM" id="CLU_012893_6_4_5"/>
<feature type="transmembrane region" description="Helical" evidence="2">
    <location>
        <begin position="36"/>
        <end position="62"/>
    </location>
</feature>
<feature type="transmembrane region" description="Helical" evidence="2">
    <location>
        <begin position="152"/>
        <end position="173"/>
    </location>
</feature>
<keyword evidence="2" id="KW-0472">Membrane</keyword>
<evidence type="ECO:0000256" key="2">
    <source>
        <dbReference type="SAM" id="Phobius"/>
    </source>
</evidence>
<keyword evidence="4" id="KW-1185">Reference proteome</keyword>
<dbReference type="KEGG" id="ssan:NX02_16580"/>
<evidence type="ECO:0000313" key="4">
    <source>
        <dbReference type="Proteomes" id="UP000018851"/>
    </source>
</evidence>
<organism evidence="3 4">
    <name type="scientific">Sphingomonas sanxanigenens DSM 19645 = NX02</name>
    <dbReference type="NCBI Taxonomy" id="1123269"/>
    <lineage>
        <taxon>Bacteria</taxon>
        <taxon>Pseudomonadati</taxon>
        <taxon>Pseudomonadota</taxon>
        <taxon>Alphaproteobacteria</taxon>
        <taxon>Sphingomonadales</taxon>
        <taxon>Sphingomonadaceae</taxon>
        <taxon>Sphingomonas</taxon>
    </lineage>
</organism>
<dbReference type="GO" id="GO:0005886">
    <property type="term" value="C:plasma membrane"/>
    <property type="evidence" value="ECO:0007669"/>
    <property type="project" value="TreeGrafter"/>
</dbReference>
<dbReference type="InterPro" id="IPR002528">
    <property type="entry name" value="MATE_fam"/>
</dbReference>
<keyword evidence="1" id="KW-0813">Transport</keyword>
<dbReference type="InterPro" id="IPR050222">
    <property type="entry name" value="MATE_MdtK"/>
</dbReference>
<name>W0AH98_9SPHN</name>
<dbReference type="AlphaFoldDB" id="W0AH98"/>
<dbReference type="PANTHER" id="PTHR43298:SF2">
    <property type="entry name" value="FMN_FAD EXPORTER YEEO-RELATED"/>
    <property type="match status" value="1"/>
</dbReference>
<feature type="transmembrane region" description="Helical" evidence="2">
    <location>
        <begin position="374"/>
        <end position="403"/>
    </location>
</feature>
<dbReference type="eggNOG" id="COG0534">
    <property type="taxonomic scope" value="Bacteria"/>
</dbReference>